<proteinExistence type="inferred from homology"/>
<reference evidence="4 5" key="1">
    <citation type="submission" date="2019-12" db="EMBL/GenBank/DDBJ databases">
        <title>Genomic-based taxomic classification of the family Erythrobacteraceae.</title>
        <authorList>
            <person name="Xu L."/>
        </authorList>
    </citation>
    <scope>NUCLEOTIDE SEQUENCE [LARGE SCALE GENOMIC DNA]</scope>
    <source>
        <strain evidence="4 5">MCCC 1K02066</strain>
    </source>
</reference>
<dbReference type="Gene3D" id="3.40.50.720">
    <property type="entry name" value="NAD(P)-binding Rossmann-like Domain"/>
    <property type="match status" value="1"/>
</dbReference>
<dbReference type="AlphaFoldDB" id="A0A6I4URQ3"/>
<dbReference type="InterPro" id="IPR020904">
    <property type="entry name" value="Sc_DH/Rdtase_CS"/>
</dbReference>
<comment type="similarity">
    <text evidence="1 3">Belongs to the short-chain dehydrogenases/reductases (SDR) family.</text>
</comment>
<dbReference type="FunFam" id="3.40.50.720:FF:000084">
    <property type="entry name" value="Short-chain dehydrogenase reductase"/>
    <property type="match status" value="1"/>
</dbReference>
<dbReference type="InterPro" id="IPR036291">
    <property type="entry name" value="NAD(P)-bd_dom_sf"/>
</dbReference>
<evidence type="ECO:0000256" key="2">
    <source>
        <dbReference type="ARBA" id="ARBA00023002"/>
    </source>
</evidence>
<name>A0A6I4URQ3_9SPHN</name>
<dbReference type="SUPFAM" id="SSF51735">
    <property type="entry name" value="NAD(P)-binding Rossmann-fold domains"/>
    <property type="match status" value="1"/>
</dbReference>
<accession>A0A6I4URQ3</accession>
<gene>
    <name evidence="4" type="ORF">GRI75_05635</name>
</gene>
<organism evidence="4 5">
    <name type="scientific">Croceibacterium soli</name>
    <dbReference type="NCBI Taxonomy" id="1739690"/>
    <lineage>
        <taxon>Bacteria</taxon>
        <taxon>Pseudomonadati</taxon>
        <taxon>Pseudomonadota</taxon>
        <taxon>Alphaproteobacteria</taxon>
        <taxon>Sphingomonadales</taxon>
        <taxon>Erythrobacteraceae</taxon>
        <taxon>Croceibacterium</taxon>
    </lineage>
</organism>
<dbReference type="OrthoDB" id="7403165at2"/>
<evidence type="ECO:0000313" key="5">
    <source>
        <dbReference type="Proteomes" id="UP000469159"/>
    </source>
</evidence>
<dbReference type="PANTHER" id="PTHR43391">
    <property type="entry name" value="RETINOL DEHYDROGENASE-RELATED"/>
    <property type="match status" value="1"/>
</dbReference>
<dbReference type="RefSeq" id="WP_160745958.1">
    <property type="nucleotide sequence ID" value="NZ_WTYK01000002.1"/>
</dbReference>
<evidence type="ECO:0000313" key="4">
    <source>
        <dbReference type="EMBL" id="MXP41126.1"/>
    </source>
</evidence>
<keyword evidence="5" id="KW-1185">Reference proteome</keyword>
<dbReference type="EMBL" id="WTYK01000002">
    <property type="protein sequence ID" value="MXP41126.1"/>
    <property type="molecule type" value="Genomic_DNA"/>
</dbReference>
<dbReference type="GO" id="GO:0016491">
    <property type="term" value="F:oxidoreductase activity"/>
    <property type="evidence" value="ECO:0007669"/>
    <property type="project" value="UniProtKB-KW"/>
</dbReference>
<dbReference type="PRINTS" id="PR00080">
    <property type="entry name" value="SDRFAMILY"/>
</dbReference>
<comment type="caution">
    <text evidence="4">The sequence shown here is derived from an EMBL/GenBank/DDBJ whole genome shotgun (WGS) entry which is preliminary data.</text>
</comment>
<dbReference type="PRINTS" id="PR00081">
    <property type="entry name" value="GDHRDH"/>
</dbReference>
<sequence length="297" mass="32490">MAITEFAGKNAFVTGGASGIGMGIASALVRQGMTVMIADIWQDHLDQAMEAFERRGEANRVVPVLLDVSDREAYEAVAAEFAEKVGKLHVLVNNAGLGAGGRTKDLTYKDWDWSLGVMIGGTVNGLVNFLPAMIAHGEGGHIVNTSSMAAVLQPVMKGGVTYTTGKAAVLGMVEQARYDLAEDNIGISALVPGPVRSNIFQIHRTRPERYRNEGIETAPRRQAQVDPRWMDPEQVGELVVRGIRENQLYIFTHSMFRRGMQEKFSKLLASLPEQDDDPELMASLEMFLSNPIYTGHD</sequence>
<dbReference type="InterPro" id="IPR002347">
    <property type="entry name" value="SDR_fam"/>
</dbReference>
<protein>
    <submittedName>
        <fullName evidence="4">SDR family NAD(P)-dependent oxidoreductase</fullName>
    </submittedName>
</protein>
<dbReference type="CDD" id="cd05233">
    <property type="entry name" value="SDR_c"/>
    <property type="match status" value="1"/>
</dbReference>
<dbReference type="PROSITE" id="PS00061">
    <property type="entry name" value="ADH_SHORT"/>
    <property type="match status" value="1"/>
</dbReference>
<dbReference type="PANTHER" id="PTHR43391:SF12">
    <property type="entry name" value="OXIDOREDUCTASE EPHD-RELATED"/>
    <property type="match status" value="1"/>
</dbReference>
<keyword evidence="2" id="KW-0560">Oxidoreductase</keyword>
<dbReference type="Pfam" id="PF00106">
    <property type="entry name" value="adh_short"/>
    <property type="match status" value="1"/>
</dbReference>
<evidence type="ECO:0000256" key="3">
    <source>
        <dbReference type="RuleBase" id="RU000363"/>
    </source>
</evidence>
<evidence type="ECO:0000256" key="1">
    <source>
        <dbReference type="ARBA" id="ARBA00006484"/>
    </source>
</evidence>
<dbReference type="Proteomes" id="UP000469159">
    <property type="component" value="Unassembled WGS sequence"/>
</dbReference>